<dbReference type="InterPro" id="IPR023298">
    <property type="entry name" value="ATPase_P-typ_TM_dom_sf"/>
</dbReference>
<reference evidence="2 3" key="1">
    <citation type="submission" date="2015-11" db="EMBL/GenBank/DDBJ databases">
        <title>Genomes and virulence difference between two physiological races of Phytophthora nicotianae.</title>
        <authorList>
            <person name="Liu H."/>
            <person name="Ma X."/>
            <person name="Yu H."/>
            <person name="Fang D."/>
            <person name="Li Y."/>
            <person name="Wang X."/>
            <person name="Wang W."/>
            <person name="Dong Y."/>
            <person name="Xiao B."/>
        </authorList>
    </citation>
    <scope>NUCLEOTIDE SEQUENCE [LARGE SCALE GENOMIC DNA]</scope>
    <source>
        <strain evidence="3">race 1</strain>
    </source>
</reference>
<dbReference type="InterPro" id="IPR002110">
    <property type="entry name" value="Ankyrin_rpt"/>
</dbReference>
<evidence type="ECO:0000259" key="1">
    <source>
        <dbReference type="Pfam" id="PF16209"/>
    </source>
</evidence>
<proteinExistence type="predicted"/>
<name>A0A0W8D8W5_PHYNI</name>
<dbReference type="AlphaFoldDB" id="A0A0W8D8W5"/>
<sequence length="477" mass="54075">MALPLPQNAIRSGRSSFPGDVALVSQKVDATSSANTVITSQSKKRHNKFDLLTSLLRRNRVIDNTSEPSDNTQELIKSRLLFVNDVKRTMEYATYMQKFHHADPYSANTVRSSKYSALNFLPKSLFEQFRRVANFYFLIISLLQLCTDLSPTNEYSTIGPLMLVLTATMIKEGLEDRARHQQDWVVNHGKVETLDGMVEPGKIDASLDCFTQLGAFRGKLPRFAIRQRDLHMLEVLQRASQNPRLQKLPQLQFYGVRRCAIQYNSLQLLKWLHATRDKSPTMTDEPRLLGAAITCYFDNVEIMEWLHSSPEGPHEAVDRVTEVELCHAAEFGNIRGIRWLHEHGCTAFTPLVMDTAATHGYLELVTFLHENRTEGCTTRAMHGAALNGYHEVVKFLALNRSEGPSERTLEMATSAGHLRCVKLLCKVAQPPRGTDSWNFKVAHQCAIDAGHRDVARFLAIQTEKGTKEKKRWCFGLF</sequence>
<dbReference type="InterPro" id="IPR032631">
    <property type="entry name" value="P-type_ATPase_N"/>
</dbReference>
<organism evidence="2 3">
    <name type="scientific">Phytophthora nicotianae</name>
    <name type="common">Potato buckeye rot agent</name>
    <name type="synonym">Phytophthora parasitica</name>
    <dbReference type="NCBI Taxonomy" id="4792"/>
    <lineage>
        <taxon>Eukaryota</taxon>
        <taxon>Sar</taxon>
        <taxon>Stramenopiles</taxon>
        <taxon>Oomycota</taxon>
        <taxon>Peronosporomycetes</taxon>
        <taxon>Peronosporales</taxon>
        <taxon>Peronosporaceae</taxon>
        <taxon>Phytophthora</taxon>
    </lineage>
</organism>
<dbReference type="InterPro" id="IPR052050">
    <property type="entry name" value="SecEffector_AnkRepeat"/>
</dbReference>
<dbReference type="EMBL" id="LNFP01000438">
    <property type="protein sequence ID" value="KUF92831.1"/>
    <property type="molecule type" value="Genomic_DNA"/>
</dbReference>
<evidence type="ECO:0000313" key="2">
    <source>
        <dbReference type="EMBL" id="KUF92831.1"/>
    </source>
</evidence>
<comment type="caution">
    <text evidence="2">The sequence shown here is derived from an EMBL/GenBank/DDBJ whole genome shotgun (WGS) entry which is preliminary data.</text>
</comment>
<dbReference type="SUPFAM" id="SSF81665">
    <property type="entry name" value="Calcium ATPase, transmembrane domain M"/>
    <property type="match status" value="1"/>
</dbReference>
<dbReference type="InterPro" id="IPR036770">
    <property type="entry name" value="Ankyrin_rpt-contain_sf"/>
</dbReference>
<accession>A0A0W8D8W5</accession>
<dbReference type="Proteomes" id="UP000054636">
    <property type="component" value="Unassembled WGS sequence"/>
</dbReference>
<dbReference type="Pfam" id="PF16209">
    <property type="entry name" value="PhoLip_ATPase_N"/>
    <property type="match status" value="1"/>
</dbReference>
<feature type="domain" description="P-type ATPase N-terminal" evidence="1">
    <location>
        <begin position="100"/>
        <end position="158"/>
    </location>
</feature>
<evidence type="ECO:0000313" key="3">
    <source>
        <dbReference type="Proteomes" id="UP000054636"/>
    </source>
</evidence>
<dbReference type="PANTHER" id="PTHR46586:SF3">
    <property type="entry name" value="ANKYRIN REPEAT-CONTAINING PROTEIN"/>
    <property type="match status" value="1"/>
</dbReference>
<protein>
    <submittedName>
        <fullName evidence="2">ATP-dependent dethiobiotin synthetase BioD</fullName>
    </submittedName>
</protein>
<dbReference type="Pfam" id="PF12796">
    <property type="entry name" value="Ank_2"/>
    <property type="match status" value="1"/>
</dbReference>
<dbReference type="Gene3D" id="1.25.40.20">
    <property type="entry name" value="Ankyrin repeat-containing domain"/>
    <property type="match status" value="1"/>
</dbReference>
<gene>
    <name evidence="2" type="ORF">AM588_10004168</name>
</gene>
<dbReference type="SUPFAM" id="SSF48403">
    <property type="entry name" value="Ankyrin repeat"/>
    <property type="match status" value="1"/>
</dbReference>
<dbReference type="PANTHER" id="PTHR46586">
    <property type="entry name" value="ANKYRIN REPEAT-CONTAINING PROTEIN"/>
    <property type="match status" value="1"/>
</dbReference>